<dbReference type="Proteomes" id="UP000829354">
    <property type="component" value="Chromosome II"/>
</dbReference>
<dbReference type="InterPro" id="IPR014810">
    <property type="entry name" value="Fcf2_C"/>
</dbReference>
<dbReference type="PANTHER" id="PTHR21686:SF12">
    <property type="entry name" value="DEOXYNUCLEOTIDYLTRANSFERASE TERMINAL-INTERACTING PROTEIN 2"/>
    <property type="match status" value="1"/>
</dbReference>
<dbReference type="GO" id="GO:0005730">
    <property type="term" value="C:nucleolus"/>
    <property type="evidence" value="ECO:0007669"/>
    <property type="project" value="UniProtKB-SubCell"/>
</dbReference>
<dbReference type="EMBL" id="CP092621">
    <property type="protein sequence ID" value="UMM19997.1"/>
    <property type="molecule type" value="Genomic_DNA"/>
</dbReference>
<feature type="compositionally biased region" description="Basic and acidic residues" evidence="3">
    <location>
        <begin position="29"/>
        <end position="38"/>
    </location>
</feature>
<dbReference type="PANTHER" id="PTHR21686">
    <property type="entry name" value="DEOXYNUCLEOTIDYLTRANSFERASE TERMINAL-INTERACTING PROTEIN 2"/>
    <property type="match status" value="1"/>
</dbReference>
<evidence type="ECO:0000256" key="1">
    <source>
        <dbReference type="ARBA" id="ARBA00004604"/>
    </source>
</evidence>
<proteinExistence type="predicted"/>
<gene>
    <name evidence="5" type="ORF">L5515_015386</name>
</gene>
<organism evidence="5 6">
    <name type="scientific">Caenorhabditis briggsae</name>
    <dbReference type="NCBI Taxonomy" id="6238"/>
    <lineage>
        <taxon>Eukaryota</taxon>
        <taxon>Metazoa</taxon>
        <taxon>Ecdysozoa</taxon>
        <taxon>Nematoda</taxon>
        <taxon>Chromadorea</taxon>
        <taxon>Rhabditida</taxon>
        <taxon>Rhabditina</taxon>
        <taxon>Rhabditomorpha</taxon>
        <taxon>Rhabditoidea</taxon>
        <taxon>Rhabditidae</taxon>
        <taxon>Peloderinae</taxon>
        <taxon>Caenorhabditis</taxon>
    </lineage>
</organism>
<accession>A0AAE9EF04</accession>
<feature type="compositionally biased region" description="Basic residues" evidence="3">
    <location>
        <begin position="233"/>
        <end position="260"/>
    </location>
</feature>
<dbReference type="Pfam" id="PF08698">
    <property type="entry name" value="Fcf2"/>
    <property type="match status" value="1"/>
</dbReference>
<name>A0AAE9EF04_CAEBR</name>
<protein>
    <recommendedName>
        <fullName evidence="4">Fcf2 pre-rRNA processing C-terminal domain-containing protein</fullName>
    </recommendedName>
</protein>
<comment type="subcellular location">
    <subcellularLocation>
        <location evidence="1">Nucleus</location>
        <location evidence="1">Nucleolus</location>
    </subcellularLocation>
</comment>
<dbReference type="InterPro" id="IPR039883">
    <property type="entry name" value="Fcf2/DNTTIP2"/>
</dbReference>
<dbReference type="OMA" id="KKTHYKA"/>
<feature type="region of interest" description="Disordered" evidence="3">
    <location>
        <begin position="1"/>
        <end position="68"/>
    </location>
</feature>
<sequence>MSALYFKKLRQQQNPDAVSSSDDSDSDEEIPKKNKQQKEPQPQEEDFADANDIFVVDRAGGDDSAKEGNFLSVDLLGTSYLEPYEMDKDLKELLEKAVVGPKFEDNHQPQTRLLGRNALARYKKAEREKTKGSDWFNLPATELTEEHKRDLEYLQMRSTLDPLAHYKRNDRAVLPKYFQVGRVVDAPEDFYSSRMLKKERKKTMVDEILHNEESLSKAKKKFAEIRAKEQTKRRGAFQRFGGARKSHKHQREAKMKNKRK</sequence>
<feature type="domain" description="Fcf2 pre-rRNA processing C-terminal" evidence="4">
    <location>
        <begin position="128"/>
        <end position="221"/>
    </location>
</feature>
<keyword evidence="2" id="KW-0539">Nucleus</keyword>
<evidence type="ECO:0000256" key="2">
    <source>
        <dbReference type="ARBA" id="ARBA00023242"/>
    </source>
</evidence>
<dbReference type="AlphaFoldDB" id="A0AAE9EF04"/>
<evidence type="ECO:0000259" key="4">
    <source>
        <dbReference type="Pfam" id="PF08698"/>
    </source>
</evidence>
<reference evidence="5 6" key="1">
    <citation type="submission" date="2022-04" db="EMBL/GenBank/DDBJ databases">
        <title>Chromosome-level reference genomes for two strains of Caenorhabditis briggsae: an improved platform for comparative genomics.</title>
        <authorList>
            <person name="Stevens L."/>
            <person name="Andersen E."/>
        </authorList>
    </citation>
    <scope>NUCLEOTIDE SEQUENCE [LARGE SCALE GENOMIC DNA]</scope>
    <source>
        <strain evidence="5">VX34</strain>
        <tissue evidence="5">Whole-organism</tissue>
    </source>
</reference>
<evidence type="ECO:0000313" key="6">
    <source>
        <dbReference type="Proteomes" id="UP000829354"/>
    </source>
</evidence>
<evidence type="ECO:0000256" key="3">
    <source>
        <dbReference type="SAM" id="MobiDB-lite"/>
    </source>
</evidence>
<feature type="region of interest" description="Disordered" evidence="3">
    <location>
        <begin position="228"/>
        <end position="260"/>
    </location>
</feature>
<evidence type="ECO:0000313" key="5">
    <source>
        <dbReference type="EMBL" id="UMM19997.1"/>
    </source>
</evidence>
<keyword evidence="6" id="KW-1185">Reference proteome</keyword>